<feature type="region of interest" description="Disordered" evidence="1">
    <location>
        <begin position="101"/>
        <end position="158"/>
    </location>
</feature>
<dbReference type="InterPro" id="IPR038765">
    <property type="entry name" value="Papain-like_cys_pep_sf"/>
</dbReference>
<keyword evidence="2" id="KW-0812">Transmembrane</keyword>
<feature type="transmembrane region" description="Helical" evidence="2">
    <location>
        <begin position="76"/>
        <end position="98"/>
    </location>
</feature>
<organism evidence="4 5">
    <name type="scientific">Bifidobacterium psychraerophilum</name>
    <dbReference type="NCBI Taxonomy" id="218140"/>
    <lineage>
        <taxon>Bacteria</taxon>
        <taxon>Bacillati</taxon>
        <taxon>Actinomycetota</taxon>
        <taxon>Actinomycetes</taxon>
        <taxon>Bifidobacteriales</taxon>
        <taxon>Bifidobacteriaceae</taxon>
        <taxon>Bifidobacterium</taxon>
    </lineage>
</organism>
<keyword evidence="4" id="KW-0378">Hydrolase</keyword>
<evidence type="ECO:0000313" key="5">
    <source>
        <dbReference type="Proteomes" id="UP000029050"/>
    </source>
</evidence>
<proteinExistence type="predicted"/>
<evidence type="ECO:0000256" key="2">
    <source>
        <dbReference type="SAM" id="Phobius"/>
    </source>
</evidence>
<comment type="caution">
    <text evidence="4">The sequence shown here is derived from an EMBL/GenBank/DDBJ whole genome shotgun (WGS) entry which is preliminary data.</text>
</comment>
<dbReference type="InterPro" id="IPR007921">
    <property type="entry name" value="CHAP_dom"/>
</dbReference>
<feature type="compositionally biased region" description="Low complexity" evidence="1">
    <location>
        <begin position="115"/>
        <end position="141"/>
    </location>
</feature>
<dbReference type="OrthoDB" id="3240061at2"/>
<dbReference type="SUPFAM" id="SSF54001">
    <property type="entry name" value="Cysteine proteinases"/>
    <property type="match status" value="1"/>
</dbReference>
<gene>
    <name evidence="4" type="ORF">BPSY_1094</name>
</gene>
<dbReference type="PROSITE" id="PS50911">
    <property type="entry name" value="CHAP"/>
    <property type="match status" value="1"/>
</dbReference>
<dbReference type="AlphaFoldDB" id="A0A087CG45"/>
<dbReference type="EMBL" id="JGZI01000009">
    <property type="protein sequence ID" value="KFI82245.1"/>
    <property type="molecule type" value="Genomic_DNA"/>
</dbReference>
<dbReference type="eggNOG" id="COG3942">
    <property type="taxonomic scope" value="Bacteria"/>
</dbReference>
<feature type="compositionally biased region" description="Polar residues" evidence="1">
    <location>
        <begin position="144"/>
        <end position="155"/>
    </location>
</feature>
<dbReference type="GO" id="GO:0008745">
    <property type="term" value="F:N-acetylmuramoyl-L-alanine amidase activity"/>
    <property type="evidence" value="ECO:0007669"/>
    <property type="project" value="UniProtKB-EC"/>
</dbReference>
<keyword evidence="5" id="KW-1185">Reference proteome</keyword>
<dbReference type="Pfam" id="PF05257">
    <property type="entry name" value="CHAP"/>
    <property type="match status" value="1"/>
</dbReference>
<feature type="compositionally biased region" description="Basic residues" evidence="1">
    <location>
        <begin position="1"/>
        <end position="16"/>
    </location>
</feature>
<dbReference type="STRING" id="218140.BPSY_1094"/>
<dbReference type="Proteomes" id="UP000029050">
    <property type="component" value="Unassembled WGS sequence"/>
</dbReference>
<dbReference type="RefSeq" id="WP_033494837.1">
    <property type="nucleotide sequence ID" value="NZ_JGZI01000009.1"/>
</dbReference>
<feature type="region of interest" description="Disordered" evidence="1">
    <location>
        <begin position="1"/>
        <end position="31"/>
    </location>
</feature>
<feature type="domain" description="Peptidase C51" evidence="3">
    <location>
        <begin position="188"/>
        <end position="316"/>
    </location>
</feature>
<dbReference type="Gene3D" id="3.90.1720.10">
    <property type="entry name" value="endopeptidase domain like (from Nostoc punctiforme)"/>
    <property type="match status" value="1"/>
</dbReference>
<evidence type="ECO:0000313" key="4">
    <source>
        <dbReference type="EMBL" id="KFI82245.1"/>
    </source>
</evidence>
<keyword evidence="2" id="KW-0472">Membrane</keyword>
<evidence type="ECO:0000259" key="3">
    <source>
        <dbReference type="PROSITE" id="PS50911"/>
    </source>
</evidence>
<name>A0A087CG45_9BIFI</name>
<reference evidence="4 5" key="1">
    <citation type="submission" date="2014-03" db="EMBL/GenBank/DDBJ databases">
        <title>Genomics of Bifidobacteria.</title>
        <authorList>
            <person name="Ventura M."/>
            <person name="Milani C."/>
            <person name="Lugli G.A."/>
        </authorList>
    </citation>
    <scope>NUCLEOTIDE SEQUENCE [LARGE SCALE GENOMIC DNA]</scope>
    <source>
        <strain evidence="4 5">LMG 21775</strain>
    </source>
</reference>
<accession>A0A087CG45</accession>
<sequence length="317" mass="33470">MKHAAHSTRRTSHAHARTSAITTLGEQGRRSMTRRRSQAAEVLNAVDAALADKLNEVAPESRRSMRIAAKRNAHKAHLLAGTAMAALVGTAAGSIALAGPRSVNASSTDGGSTTSLVRNVSDSSTSSSDASAASRSQSRVSLNEGVSSSANNGSEGTWALGDSKIDTSQLSRAKADNAVVAKLLDANKDVLPSGFNPDHATGDSGNAYSFSQCTWWVYLRRHQLGLPVGSHFGDGHQWASSAQALGYWVDNTPRNVGDIMVFRTGQEGSSSAYGHVAIVEKINADGSVVTSECGSSYNGKTFSRTFTNVHDFQYIHY</sequence>
<feature type="compositionally biased region" description="Polar residues" evidence="1">
    <location>
        <begin position="103"/>
        <end position="114"/>
    </location>
</feature>
<evidence type="ECO:0000256" key="1">
    <source>
        <dbReference type="SAM" id="MobiDB-lite"/>
    </source>
</evidence>
<dbReference type="EC" id="3.5.1.28" evidence="4"/>
<keyword evidence="2" id="KW-1133">Transmembrane helix</keyword>
<protein>
    <submittedName>
        <fullName evidence="4">CHAP domain containing protein</fullName>
        <ecNumber evidence="4">3.5.1.28</ecNumber>
    </submittedName>
</protein>